<gene>
    <name evidence="2" type="ORF">DPMN_043887</name>
</gene>
<reference evidence="2" key="2">
    <citation type="submission" date="2020-11" db="EMBL/GenBank/DDBJ databases">
        <authorList>
            <person name="McCartney M.A."/>
            <person name="Auch B."/>
            <person name="Kono T."/>
            <person name="Mallez S."/>
            <person name="Becker A."/>
            <person name="Gohl D.M."/>
            <person name="Silverstein K.A.T."/>
            <person name="Koren S."/>
            <person name="Bechman K.B."/>
            <person name="Herman A."/>
            <person name="Abrahante J.E."/>
            <person name="Garbe J."/>
        </authorList>
    </citation>
    <scope>NUCLEOTIDE SEQUENCE</scope>
    <source>
        <strain evidence="2">Duluth1</strain>
        <tissue evidence="2">Whole animal</tissue>
    </source>
</reference>
<evidence type="ECO:0000313" key="3">
    <source>
        <dbReference type="Proteomes" id="UP000828390"/>
    </source>
</evidence>
<evidence type="ECO:0000256" key="1">
    <source>
        <dbReference type="SAM" id="MobiDB-lite"/>
    </source>
</evidence>
<keyword evidence="3" id="KW-1185">Reference proteome</keyword>
<dbReference type="EMBL" id="JAIWYP010000011">
    <property type="protein sequence ID" value="KAH3737304.1"/>
    <property type="molecule type" value="Genomic_DNA"/>
</dbReference>
<feature type="region of interest" description="Disordered" evidence="1">
    <location>
        <begin position="26"/>
        <end position="62"/>
    </location>
</feature>
<comment type="caution">
    <text evidence="2">The sequence shown here is derived from an EMBL/GenBank/DDBJ whole genome shotgun (WGS) entry which is preliminary data.</text>
</comment>
<protein>
    <submittedName>
        <fullName evidence="2">Uncharacterized protein</fullName>
    </submittedName>
</protein>
<dbReference type="Proteomes" id="UP000828390">
    <property type="component" value="Unassembled WGS sequence"/>
</dbReference>
<evidence type="ECO:0000313" key="2">
    <source>
        <dbReference type="EMBL" id="KAH3737304.1"/>
    </source>
</evidence>
<proteinExistence type="predicted"/>
<dbReference type="AlphaFoldDB" id="A0A9D4HY91"/>
<sequence>MLTGILVRMASIVLGVPRETHQLHCSSATRAGSSGKRHGMALKPSGNAPPEKYVCTHSHRLT</sequence>
<accession>A0A9D4HY91</accession>
<reference evidence="2" key="1">
    <citation type="journal article" date="2019" name="bioRxiv">
        <title>The Genome of the Zebra Mussel, Dreissena polymorpha: A Resource for Invasive Species Research.</title>
        <authorList>
            <person name="McCartney M.A."/>
            <person name="Auch B."/>
            <person name="Kono T."/>
            <person name="Mallez S."/>
            <person name="Zhang Y."/>
            <person name="Obille A."/>
            <person name="Becker A."/>
            <person name="Abrahante J.E."/>
            <person name="Garbe J."/>
            <person name="Badalamenti J.P."/>
            <person name="Herman A."/>
            <person name="Mangelson H."/>
            <person name="Liachko I."/>
            <person name="Sullivan S."/>
            <person name="Sone E.D."/>
            <person name="Koren S."/>
            <person name="Silverstein K.A.T."/>
            <person name="Beckman K.B."/>
            <person name="Gohl D.M."/>
        </authorList>
    </citation>
    <scope>NUCLEOTIDE SEQUENCE</scope>
    <source>
        <strain evidence="2">Duluth1</strain>
        <tissue evidence="2">Whole animal</tissue>
    </source>
</reference>
<organism evidence="2 3">
    <name type="scientific">Dreissena polymorpha</name>
    <name type="common">Zebra mussel</name>
    <name type="synonym">Mytilus polymorpha</name>
    <dbReference type="NCBI Taxonomy" id="45954"/>
    <lineage>
        <taxon>Eukaryota</taxon>
        <taxon>Metazoa</taxon>
        <taxon>Spiralia</taxon>
        <taxon>Lophotrochozoa</taxon>
        <taxon>Mollusca</taxon>
        <taxon>Bivalvia</taxon>
        <taxon>Autobranchia</taxon>
        <taxon>Heteroconchia</taxon>
        <taxon>Euheterodonta</taxon>
        <taxon>Imparidentia</taxon>
        <taxon>Neoheterodontei</taxon>
        <taxon>Myida</taxon>
        <taxon>Dreissenoidea</taxon>
        <taxon>Dreissenidae</taxon>
        <taxon>Dreissena</taxon>
    </lineage>
</organism>
<name>A0A9D4HY91_DREPO</name>